<dbReference type="Proteomes" id="UP000325003">
    <property type="component" value="Unassembled WGS sequence"/>
</dbReference>
<dbReference type="RefSeq" id="WP_149727702.1">
    <property type="nucleotide sequence ID" value="NZ_VUJV01000002.1"/>
</dbReference>
<reference evidence="9 10" key="2">
    <citation type="submission" date="2019-09" db="EMBL/GenBank/DDBJ databases">
        <authorList>
            <person name="Jin C."/>
        </authorList>
    </citation>
    <scope>NUCLEOTIDE SEQUENCE [LARGE SCALE GENOMIC DNA]</scope>
    <source>
        <strain evidence="9 10">BN130099</strain>
    </source>
</reference>
<evidence type="ECO:0000256" key="6">
    <source>
        <dbReference type="ARBA" id="ARBA00023163"/>
    </source>
</evidence>
<evidence type="ECO:0000256" key="3">
    <source>
        <dbReference type="ARBA" id="ARBA00022989"/>
    </source>
</evidence>
<keyword evidence="3 7" id="KW-1133">Transmembrane helix</keyword>
<dbReference type="Pfam" id="PF13490">
    <property type="entry name" value="zf-HC2"/>
    <property type="match status" value="1"/>
</dbReference>
<keyword evidence="2 7" id="KW-0812">Transmembrane</keyword>
<dbReference type="InterPro" id="IPR041916">
    <property type="entry name" value="Anti_sigma_zinc_sf"/>
</dbReference>
<dbReference type="PANTHER" id="PTHR37461:SF1">
    <property type="entry name" value="ANTI-SIGMA-K FACTOR RSKA"/>
    <property type="match status" value="1"/>
</dbReference>
<name>A0A5B1LKX7_9ACTN</name>
<gene>
    <name evidence="9" type="ORF">F0U44_07630</name>
</gene>
<feature type="domain" description="Putative zinc-finger" evidence="8">
    <location>
        <begin position="11"/>
        <end position="35"/>
    </location>
</feature>
<feature type="transmembrane region" description="Helical" evidence="7">
    <location>
        <begin position="89"/>
        <end position="112"/>
    </location>
</feature>
<protein>
    <submittedName>
        <fullName evidence="9">Anti-sigma factor</fullName>
    </submittedName>
</protein>
<dbReference type="AlphaFoldDB" id="A0A5B1LKX7"/>
<sequence>MTCDFHEWDAAYVLGSLSPAERTDYERHLAGCADCTAAVRELAGLPGLLARVPADVLEAPPEAVSVPETLLPALVAHARRDQRRRQTRTLLAAAAAVVVVGAGSAGLAASLADDDRPVPQVAPTAERLRMMPVGSGSSSGWVSLTEVAWGTRLELDCEYDSPYGGHAAYAYTLVVTTNDLVEQQVATWRAIPGKELHVIGSAAASPDDIATIEVRDARGEAVLRLTR</sequence>
<keyword evidence="4" id="KW-0805">Transcription regulation</keyword>
<proteinExistence type="predicted"/>
<dbReference type="GO" id="GO:0016989">
    <property type="term" value="F:sigma factor antagonist activity"/>
    <property type="evidence" value="ECO:0007669"/>
    <property type="project" value="TreeGrafter"/>
</dbReference>
<keyword evidence="10" id="KW-1185">Reference proteome</keyword>
<evidence type="ECO:0000256" key="5">
    <source>
        <dbReference type="ARBA" id="ARBA00023136"/>
    </source>
</evidence>
<reference evidence="9 10" key="1">
    <citation type="submission" date="2019-09" db="EMBL/GenBank/DDBJ databases">
        <title>Nocardioides panacisoli sp. nov., isolated from the soil of a ginseng field.</title>
        <authorList>
            <person name="Cho C."/>
        </authorList>
    </citation>
    <scope>NUCLEOTIDE SEQUENCE [LARGE SCALE GENOMIC DNA]</scope>
    <source>
        <strain evidence="9 10">BN130099</strain>
    </source>
</reference>
<evidence type="ECO:0000313" key="10">
    <source>
        <dbReference type="Proteomes" id="UP000325003"/>
    </source>
</evidence>
<dbReference type="PANTHER" id="PTHR37461">
    <property type="entry name" value="ANTI-SIGMA-K FACTOR RSKA"/>
    <property type="match status" value="1"/>
</dbReference>
<evidence type="ECO:0000256" key="1">
    <source>
        <dbReference type="ARBA" id="ARBA00004167"/>
    </source>
</evidence>
<dbReference type="EMBL" id="VUJV01000002">
    <property type="protein sequence ID" value="KAA1420277.1"/>
    <property type="molecule type" value="Genomic_DNA"/>
</dbReference>
<evidence type="ECO:0000256" key="4">
    <source>
        <dbReference type="ARBA" id="ARBA00023015"/>
    </source>
</evidence>
<dbReference type="InterPro" id="IPR051474">
    <property type="entry name" value="Anti-sigma-K/W_factor"/>
</dbReference>
<dbReference type="Gene3D" id="1.10.10.1320">
    <property type="entry name" value="Anti-sigma factor, zinc-finger domain"/>
    <property type="match status" value="1"/>
</dbReference>
<organism evidence="9 10">
    <name type="scientific">Nocardioides humilatus</name>
    <dbReference type="NCBI Taxonomy" id="2607660"/>
    <lineage>
        <taxon>Bacteria</taxon>
        <taxon>Bacillati</taxon>
        <taxon>Actinomycetota</taxon>
        <taxon>Actinomycetes</taxon>
        <taxon>Propionibacteriales</taxon>
        <taxon>Nocardioidaceae</taxon>
        <taxon>Nocardioides</taxon>
    </lineage>
</organism>
<comment type="caution">
    <text evidence="9">The sequence shown here is derived from an EMBL/GenBank/DDBJ whole genome shotgun (WGS) entry which is preliminary data.</text>
</comment>
<dbReference type="InterPro" id="IPR027383">
    <property type="entry name" value="Znf_put"/>
</dbReference>
<evidence type="ECO:0000256" key="7">
    <source>
        <dbReference type="SAM" id="Phobius"/>
    </source>
</evidence>
<dbReference type="GO" id="GO:0006417">
    <property type="term" value="P:regulation of translation"/>
    <property type="evidence" value="ECO:0007669"/>
    <property type="project" value="TreeGrafter"/>
</dbReference>
<keyword evidence="5 7" id="KW-0472">Membrane</keyword>
<accession>A0A5B1LKX7</accession>
<dbReference type="GO" id="GO:0016020">
    <property type="term" value="C:membrane"/>
    <property type="evidence" value="ECO:0007669"/>
    <property type="project" value="UniProtKB-SubCell"/>
</dbReference>
<evidence type="ECO:0000256" key="2">
    <source>
        <dbReference type="ARBA" id="ARBA00022692"/>
    </source>
</evidence>
<evidence type="ECO:0000259" key="8">
    <source>
        <dbReference type="Pfam" id="PF13490"/>
    </source>
</evidence>
<evidence type="ECO:0000313" key="9">
    <source>
        <dbReference type="EMBL" id="KAA1420277.1"/>
    </source>
</evidence>
<comment type="subcellular location">
    <subcellularLocation>
        <location evidence="1">Membrane</location>
        <topology evidence="1">Single-pass membrane protein</topology>
    </subcellularLocation>
</comment>
<keyword evidence="6" id="KW-0804">Transcription</keyword>